<dbReference type="GO" id="GO:0005524">
    <property type="term" value="F:ATP binding"/>
    <property type="evidence" value="ECO:0007669"/>
    <property type="project" value="UniProtKB-UniRule"/>
</dbReference>
<name>A0A3M9LZF1_9MICO</name>
<proteinExistence type="predicted"/>
<organism evidence="6 7">
    <name type="scientific">Flexivirga caeni</name>
    <dbReference type="NCBI Taxonomy" id="2294115"/>
    <lineage>
        <taxon>Bacteria</taxon>
        <taxon>Bacillati</taxon>
        <taxon>Actinomycetota</taxon>
        <taxon>Actinomycetes</taxon>
        <taxon>Micrococcales</taxon>
        <taxon>Dermacoccaceae</taxon>
        <taxon>Flexivirga</taxon>
    </lineage>
</organism>
<dbReference type="GO" id="GO:0046872">
    <property type="term" value="F:metal ion binding"/>
    <property type="evidence" value="ECO:0007669"/>
    <property type="project" value="InterPro"/>
</dbReference>
<dbReference type="AlphaFoldDB" id="A0A3M9LZF1"/>
<evidence type="ECO:0000313" key="6">
    <source>
        <dbReference type="EMBL" id="RNI18357.1"/>
    </source>
</evidence>
<gene>
    <name evidence="6" type="ORF">EFY87_17500</name>
</gene>
<dbReference type="PROSITE" id="PS50975">
    <property type="entry name" value="ATP_GRASP"/>
    <property type="match status" value="1"/>
</dbReference>
<evidence type="ECO:0000256" key="1">
    <source>
        <dbReference type="ARBA" id="ARBA00022598"/>
    </source>
</evidence>
<dbReference type="PANTHER" id="PTHR43585">
    <property type="entry name" value="FUMIPYRROLE BIOSYNTHESIS PROTEIN C"/>
    <property type="match status" value="1"/>
</dbReference>
<keyword evidence="2 4" id="KW-0547">Nucleotide-binding</keyword>
<evidence type="ECO:0000313" key="7">
    <source>
        <dbReference type="Proteomes" id="UP000271678"/>
    </source>
</evidence>
<dbReference type="SUPFAM" id="SSF56059">
    <property type="entry name" value="Glutathione synthetase ATP-binding domain-like"/>
    <property type="match status" value="1"/>
</dbReference>
<evidence type="ECO:0000259" key="5">
    <source>
        <dbReference type="PROSITE" id="PS50975"/>
    </source>
</evidence>
<evidence type="ECO:0000256" key="4">
    <source>
        <dbReference type="PROSITE-ProRule" id="PRU00409"/>
    </source>
</evidence>
<protein>
    <submittedName>
        <fullName evidence="6">ATP-grasp domain-containing protein</fullName>
    </submittedName>
</protein>
<dbReference type="InterPro" id="IPR052032">
    <property type="entry name" value="ATP-dep_AA_Ligase"/>
</dbReference>
<dbReference type="PANTHER" id="PTHR43585:SF2">
    <property type="entry name" value="ATP-GRASP ENZYME FSQD"/>
    <property type="match status" value="1"/>
</dbReference>
<keyword evidence="7" id="KW-1185">Reference proteome</keyword>
<dbReference type="Proteomes" id="UP000271678">
    <property type="component" value="Unassembled WGS sequence"/>
</dbReference>
<evidence type="ECO:0000256" key="3">
    <source>
        <dbReference type="ARBA" id="ARBA00022840"/>
    </source>
</evidence>
<accession>A0A3M9LZF1</accession>
<keyword evidence="3 4" id="KW-0067">ATP-binding</keyword>
<keyword evidence="1" id="KW-0436">Ligase</keyword>
<dbReference type="Gene3D" id="3.30.470.20">
    <property type="entry name" value="ATP-grasp fold, B domain"/>
    <property type="match status" value="1"/>
</dbReference>
<dbReference type="InterPro" id="IPR011761">
    <property type="entry name" value="ATP-grasp"/>
</dbReference>
<reference evidence="6 7" key="1">
    <citation type="submission" date="2018-11" db="EMBL/GenBank/DDBJ databases">
        <title>Draft genome of Simplicispira Flexivirga sp. BO-16.</title>
        <authorList>
            <person name="Im W.T."/>
        </authorList>
    </citation>
    <scope>NUCLEOTIDE SEQUENCE [LARGE SCALE GENOMIC DNA]</scope>
    <source>
        <strain evidence="6 7">BO-16</strain>
    </source>
</reference>
<sequence>MTDIGPRAGRPSVVVLHRVQPLTTDLRGVTEGRVVVLTTDAPSAVSRADIPAPADVMQLPADQWATRIRSWATDGDVQVVTNDEYSLADLAEIRDALGLDRVTPALLDRYLDKVAMKQALQDAEIAVPTWHLLPTLSVELALPDDLGFPCVVKPRVGANSRGVRVLRSSDEWLSWLSRHSGETDWEVEEFVSGQMCFVDGLVTHGHYCPVLVGRYVGGLLPTPDTRIFGAVDVPPGQDLHDDAIALGARVARALGTDGRFATHLEFFETGERLVVMEVCARAPGAMVSEMARVVSGHNLESAHLQIQAGLPAPAFHTTGRHAAWISLLGRPRQNLQPPPTLSSALTLHRLPAKPGHFGRYVSAIGLLVNDDHRALSEDLAKCAGHCWF</sequence>
<dbReference type="OrthoDB" id="3428978at2"/>
<dbReference type="GO" id="GO:0016874">
    <property type="term" value="F:ligase activity"/>
    <property type="evidence" value="ECO:0007669"/>
    <property type="project" value="UniProtKB-KW"/>
</dbReference>
<evidence type="ECO:0000256" key="2">
    <source>
        <dbReference type="ARBA" id="ARBA00022741"/>
    </source>
</evidence>
<comment type="caution">
    <text evidence="6">The sequence shown here is derived from an EMBL/GenBank/DDBJ whole genome shotgun (WGS) entry which is preliminary data.</text>
</comment>
<feature type="domain" description="ATP-grasp" evidence="5">
    <location>
        <begin position="117"/>
        <end position="308"/>
    </location>
</feature>
<dbReference type="EMBL" id="RJJQ01000022">
    <property type="protein sequence ID" value="RNI18357.1"/>
    <property type="molecule type" value="Genomic_DNA"/>
</dbReference>